<accession>M8C0G6</accession>
<dbReference type="Gene3D" id="3.40.140.10">
    <property type="entry name" value="Cytidine Deaminase, domain 2"/>
    <property type="match status" value="1"/>
</dbReference>
<dbReference type="ExpressionAtlas" id="M8C0G6">
    <property type="expression patterns" value="baseline"/>
</dbReference>
<reference evidence="2" key="1">
    <citation type="submission" date="2015-06" db="UniProtKB">
        <authorList>
            <consortium name="EnsemblPlants"/>
        </authorList>
    </citation>
    <scope>IDENTIFICATION</scope>
</reference>
<sequence length="245" mass="26596">MAHLPLPISTTASCFTAPANTGYGRPRRKRSCGRRCCAGECNGGEGGWGCPSYGECRGGGEVRTWQRGQGACRNATKMGATVLTGGVNLAVNYSCVTASALCLFRHGNLKAKRVVGALLGTSSRGVVDITNSYAVRIEEDDKDLRIWFLDKKNHAVLEFSSAKEHVVGWKDSGGDWRLGGAAADNSEPKSVGYEHKPSTPGRCYNVYKYTRIKEAKKTCDKESLKGEDIGRSFALDNFMLVTKHY</sequence>
<dbReference type="GO" id="GO:0008237">
    <property type="term" value="F:metallopeptidase activity"/>
    <property type="evidence" value="ECO:0007669"/>
    <property type="project" value="InterPro"/>
</dbReference>
<dbReference type="InterPro" id="IPR000555">
    <property type="entry name" value="JAMM/MPN+_dom"/>
</dbReference>
<protein>
    <recommendedName>
        <fullName evidence="1">JAB1/MPN/MOV34 metalloenzyme domain-containing protein</fullName>
    </recommendedName>
</protein>
<dbReference type="AlphaFoldDB" id="M8C0G6"/>
<proteinExistence type="predicted"/>
<evidence type="ECO:0000313" key="2">
    <source>
        <dbReference type="EnsemblPlants" id="EMT30740"/>
    </source>
</evidence>
<organism evidence="2">
    <name type="scientific">Aegilops tauschii</name>
    <name type="common">Tausch's goatgrass</name>
    <name type="synonym">Aegilops squarrosa</name>
    <dbReference type="NCBI Taxonomy" id="37682"/>
    <lineage>
        <taxon>Eukaryota</taxon>
        <taxon>Viridiplantae</taxon>
        <taxon>Streptophyta</taxon>
        <taxon>Embryophyta</taxon>
        <taxon>Tracheophyta</taxon>
        <taxon>Spermatophyta</taxon>
        <taxon>Magnoliopsida</taxon>
        <taxon>Liliopsida</taxon>
        <taxon>Poales</taxon>
        <taxon>Poaceae</taxon>
        <taxon>BOP clade</taxon>
        <taxon>Pooideae</taxon>
        <taxon>Triticodae</taxon>
        <taxon>Triticeae</taxon>
        <taxon>Triticinae</taxon>
        <taxon>Aegilops</taxon>
    </lineage>
</organism>
<dbReference type="Pfam" id="PF01398">
    <property type="entry name" value="JAB"/>
    <property type="match status" value="1"/>
</dbReference>
<name>M8C0G6_AEGTA</name>
<evidence type="ECO:0000259" key="1">
    <source>
        <dbReference type="Pfam" id="PF01398"/>
    </source>
</evidence>
<feature type="domain" description="JAB1/MPN/MOV34 metalloenzyme" evidence="1">
    <location>
        <begin position="96"/>
        <end position="174"/>
    </location>
</feature>
<dbReference type="EnsemblPlants" id="EMT30740">
    <property type="protein sequence ID" value="EMT30740"/>
    <property type="gene ID" value="F775_23775"/>
</dbReference>